<dbReference type="InterPro" id="IPR018247">
    <property type="entry name" value="EF_Hand_1_Ca_BS"/>
</dbReference>
<feature type="region of interest" description="Disordered" evidence="1">
    <location>
        <begin position="30"/>
        <end position="50"/>
    </location>
</feature>
<dbReference type="Pfam" id="PF13405">
    <property type="entry name" value="EF-hand_6"/>
    <property type="match status" value="1"/>
</dbReference>
<proteinExistence type="predicted"/>
<dbReference type="GO" id="GO:0005509">
    <property type="term" value="F:calcium ion binding"/>
    <property type="evidence" value="ECO:0007669"/>
    <property type="project" value="InterPro"/>
</dbReference>
<name>A0A558D5T2_9GAMM</name>
<comment type="caution">
    <text evidence="3">The sequence shown here is derived from an EMBL/GenBank/DDBJ whole genome shotgun (WGS) entry which is preliminary data.</text>
</comment>
<dbReference type="InterPro" id="IPR011992">
    <property type="entry name" value="EF-hand-dom_pair"/>
</dbReference>
<dbReference type="SUPFAM" id="SSF47473">
    <property type="entry name" value="EF-hand"/>
    <property type="match status" value="1"/>
</dbReference>
<dbReference type="AlphaFoldDB" id="A0A558D5T2"/>
<evidence type="ECO:0000313" key="4">
    <source>
        <dbReference type="Proteomes" id="UP000317355"/>
    </source>
</evidence>
<dbReference type="Proteomes" id="UP000317355">
    <property type="component" value="Unassembled WGS sequence"/>
</dbReference>
<reference evidence="3 4" key="1">
    <citation type="submission" date="2019-07" db="EMBL/GenBank/DDBJ databases">
        <title>The pathways for chlorine oxyanion respiration interact through the shared metabolite chlorate.</title>
        <authorList>
            <person name="Barnum T.P."/>
            <person name="Cheng Y."/>
            <person name="Hill K.A."/>
            <person name="Lucas L.N."/>
            <person name="Carlson H.K."/>
            <person name="Coates J.D."/>
        </authorList>
    </citation>
    <scope>NUCLEOTIDE SEQUENCE [LARGE SCALE GENOMIC DNA]</scope>
    <source>
        <strain evidence="3">BK-3</strain>
    </source>
</reference>
<organism evidence="3 4">
    <name type="scientific">Sedimenticola thiotaurini</name>
    <dbReference type="NCBI Taxonomy" id="1543721"/>
    <lineage>
        <taxon>Bacteria</taxon>
        <taxon>Pseudomonadati</taxon>
        <taxon>Pseudomonadota</taxon>
        <taxon>Gammaproteobacteria</taxon>
        <taxon>Chromatiales</taxon>
        <taxon>Sedimenticolaceae</taxon>
        <taxon>Sedimenticola</taxon>
    </lineage>
</organism>
<evidence type="ECO:0000256" key="1">
    <source>
        <dbReference type="SAM" id="MobiDB-lite"/>
    </source>
</evidence>
<dbReference type="CDD" id="cd00051">
    <property type="entry name" value="EFh"/>
    <property type="match status" value="1"/>
</dbReference>
<sequence>MNSYYSQRVLRLISVLLLIMLFEYRNGFAADSAQRPGHPPNDQSGSSAFSIHDLNQDGALSWEEYQQFLGKVEKRRKRDEQTGRRYAPPLRFEEIDTNKDGYLTEDEMINALNQRLQKHKRYRNRNNRW</sequence>
<dbReference type="EMBL" id="VMRY01000022">
    <property type="protein sequence ID" value="TVT56371.1"/>
    <property type="molecule type" value="Genomic_DNA"/>
</dbReference>
<dbReference type="InterPro" id="IPR002048">
    <property type="entry name" value="EF_hand_dom"/>
</dbReference>
<feature type="domain" description="EF-hand" evidence="2">
    <location>
        <begin position="92"/>
        <end position="118"/>
    </location>
</feature>
<protein>
    <submittedName>
        <fullName evidence="3">EF-hand domain-containing protein</fullName>
    </submittedName>
</protein>
<dbReference type="Gene3D" id="1.10.238.10">
    <property type="entry name" value="EF-hand"/>
    <property type="match status" value="1"/>
</dbReference>
<evidence type="ECO:0000259" key="2">
    <source>
        <dbReference type="PROSITE" id="PS50222"/>
    </source>
</evidence>
<dbReference type="PROSITE" id="PS50222">
    <property type="entry name" value="EF_HAND_2"/>
    <property type="match status" value="2"/>
</dbReference>
<feature type="domain" description="EF-hand" evidence="2">
    <location>
        <begin position="40"/>
        <end position="75"/>
    </location>
</feature>
<evidence type="ECO:0000313" key="3">
    <source>
        <dbReference type="EMBL" id="TVT56371.1"/>
    </source>
</evidence>
<gene>
    <name evidence="3" type="ORF">FHK82_07345</name>
</gene>
<dbReference type="PROSITE" id="PS00018">
    <property type="entry name" value="EF_HAND_1"/>
    <property type="match status" value="2"/>
</dbReference>
<dbReference type="Pfam" id="PF13202">
    <property type="entry name" value="EF-hand_5"/>
    <property type="match status" value="1"/>
</dbReference>
<accession>A0A558D5T2</accession>